<evidence type="ECO:0000313" key="2">
    <source>
        <dbReference type="Proteomes" id="UP000054776"/>
    </source>
</evidence>
<proteinExistence type="predicted"/>
<dbReference type="EMBL" id="JYDH01002293">
    <property type="protein sequence ID" value="KRY14429.1"/>
    <property type="molecule type" value="Genomic_DNA"/>
</dbReference>
<accession>A0A0V0ZPI7</accession>
<protein>
    <submittedName>
        <fullName evidence="1">Uncharacterized protein</fullName>
    </submittedName>
</protein>
<sequence>MANLALLDHTLLPRLQRQYNYSTLSIVKYQSFLTIGSYHVP</sequence>
<name>A0A0V0ZPI7_TRISP</name>
<dbReference type="AlphaFoldDB" id="A0A0V0ZPI7"/>
<dbReference type="InParanoid" id="A0A0V0ZPI7"/>
<gene>
    <name evidence="1" type="ORF">T01_42</name>
</gene>
<keyword evidence="2" id="KW-1185">Reference proteome</keyword>
<dbReference type="Proteomes" id="UP000054776">
    <property type="component" value="Unassembled WGS sequence"/>
</dbReference>
<comment type="caution">
    <text evidence="1">The sequence shown here is derived from an EMBL/GenBank/DDBJ whole genome shotgun (WGS) entry which is preliminary data.</text>
</comment>
<evidence type="ECO:0000313" key="1">
    <source>
        <dbReference type="EMBL" id="KRY14429.1"/>
    </source>
</evidence>
<reference evidence="1 2" key="1">
    <citation type="submission" date="2015-01" db="EMBL/GenBank/DDBJ databases">
        <title>Evolution of Trichinella species and genotypes.</title>
        <authorList>
            <person name="Korhonen P.K."/>
            <person name="Edoardo P."/>
            <person name="Giuseppe L.R."/>
            <person name="Gasser R.B."/>
        </authorList>
    </citation>
    <scope>NUCLEOTIDE SEQUENCE [LARGE SCALE GENOMIC DNA]</scope>
    <source>
        <strain evidence="1">ISS3</strain>
    </source>
</reference>
<organism evidence="1 2">
    <name type="scientific">Trichinella spiralis</name>
    <name type="common">Trichina worm</name>
    <dbReference type="NCBI Taxonomy" id="6334"/>
    <lineage>
        <taxon>Eukaryota</taxon>
        <taxon>Metazoa</taxon>
        <taxon>Ecdysozoa</taxon>
        <taxon>Nematoda</taxon>
        <taxon>Enoplea</taxon>
        <taxon>Dorylaimia</taxon>
        <taxon>Trichinellida</taxon>
        <taxon>Trichinellidae</taxon>
        <taxon>Trichinella</taxon>
    </lineage>
</organism>